<reference evidence="7" key="1">
    <citation type="submission" date="2016-10" db="EMBL/GenBank/DDBJ databases">
        <authorList>
            <person name="Varghese N."/>
            <person name="Submissions S."/>
        </authorList>
    </citation>
    <scope>NUCLEOTIDE SEQUENCE [LARGE SCALE GENOMIC DNA]</scope>
    <source>
        <strain evidence="7">CGMCC 1.10784</strain>
    </source>
</reference>
<dbReference type="Pfam" id="PF00126">
    <property type="entry name" value="HTH_1"/>
    <property type="match status" value="1"/>
</dbReference>
<dbReference type="PANTHER" id="PTHR30126:SF40">
    <property type="entry name" value="HTH-TYPE TRANSCRIPTIONAL REGULATOR GLTR"/>
    <property type="match status" value="1"/>
</dbReference>
<dbReference type="InterPro" id="IPR036390">
    <property type="entry name" value="WH_DNA-bd_sf"/>
</dbReference>
<dbReference type="InterPro" id="IPR005119">
    <property type="entry name" value="LysR_subst-bd"/>
</dbReference>
<dbReference type="GO" id="GO:0000976">
    <property type="term" value="F:transcription cis-regulatory region binding"/>
    <property type="evidence" value="ECO:0007669"/>
    <property type="project" value="TreeGrafter"/>
</dbReference>
<sequence length="302" mass="34281">MNIQQLRVFAHAARLSTLTEVAAELQLKQPTVSFHLKKLEEDIGVELFYKHPRQLRLTDAGQTLLPYAKRICALLDESSQLMKEHREQGRGQLKIGASYTPATYFLPPFLAAFQSSYDKVIPQLTVKQAGTVMKLLREFDIDVAVVSLIVRPHDDLEIIPLADDDLKLVLPYSHPLAHQATISIDDLRGQSFLLHEHGSTSRELSDMWARDNGLEWTVGMELGAIETIKESVKHGIGIGILPWRSVKREVEAKELVLRELPGKVQQRHICLAYRKDELIAYQVRTFIQYMKHACLDSLIISV</sequence>
<keyword evidence="2" id="KW-0805">Transcription regulation</keyword>
<dbReference type="PRINTS" id="PR00039">
    <property type="entry name" value="HTHLYSR"/>
</dbReference>
<evidence type="ECO:0000256" key="1">
    <source>
        <dbReference type="ARBA" id="ARBA00009437"/>
    </source>
</evidence>
<dbReference type="AlphaFoldDB" id="A0A1I2BRY7"/>
<dbReference type="Proteomes" id="UP000198855">
    <property type="component" value="Unassembled WGS sequence"/>
</dbReference>
<proteinExistence type="inferred from homology"/>
<dbReference type="PANTHER" id="PTHR30126">
    <property type="entry name" value="HTH-TYPE TRANSCRIPTIONAL REGULATOR"/>
    <property type="match status" value="1"/>
</dbReference>
<dbReference type="InterPro" id="IPR036388">
    <property type="entry name" value="WH-like_DNA-bd_sf"/>
</dbReference>
<evidence type="ECO:0000313" key="6">
    <source>
        <dbReference type="EMBL" id="SFE58845.1"/>
    </source>
</evidence>
<gene>
    <name evidence="6" type="ORF">SAMN05216378_3639</name>
</gene>
<dbReference type="FunFam" id="1.10.10.10:FF:000001">
    <property type="entry name" value="LysR family transcriptional regulator"/>
    <property type="match status" value="1"/>
</dbReference>
<evidence type="ECO:0000256" key="3">
    <source>
        <dbReference type="ARBA" id="ARBA00023125"/>
    </source>
</evidence>
<accession>A0A1I2BRY7</accession>
<organism evidence="6 7">
    <name type="scientific">Paenibacillus catalpae</name>
    <dbReference type="NCBI Taxonomy" id="1045775"/>
    <lineage>
        <taxon>Bacteria</taxon>
        <taxon>Bacillati</taxon>
        <taxon>Bacillota</taxon>
        <taxon>Bacilli</taxon>
        <taxon>Bacillales</taxon>
        <taxon>Paenibacillaceae</taxon>
        <taxon>Paenibacillus</taxon>
    </lineage>
</organism>
<dbReference type="GO" id="GO:0003700">
    <property type="term" value="F:DNA-binding transcription factor activity"/>
    <property type="evidence" value="ECO:0007669"/>
    <property type="project" value="InterPro"/>
</dbReference>
<evidence type="ECO:0000256" key="4">
    <source>
        <dbReference type="ARBA" id="ARBA00023163"/>
    </source>
</evidence>
<dbReference type="RefSeq" id="WP_091187603.1">
    <property type="nucleotide sequence ID" value="NZ_FOMT01000003.1"/>
</dbReference>
<protein>
    <submittedName>
        <fullName evidence="6">DNA-binding transcriptional regulator, LysR family</fullName>
    </submittedName>
</protein>
<evidence type="ECO:0000313" key="7">
    <source>
        <dbReference type="Proteomes" id="UP000198855"/>
    </source>
</evidence>
<comment type="similarity">
    <text evidence="1">Belongs to the LysR transcriptional regulatory family.</text>
</comment>
<dbReference type="PROSITE" id="PS50931">
    <property type="entry name" value="HTH_LYSR"/>
    <property type="match status" value="1"/>
</dbReference>
<dbReference type="Gene3D" id="1.10.10.10">
    <property type="entry name" value="Winged helix-like DNA-binding domain superfamily/Winged helix DNA-binding domain"/>
    <property type="match status" value="1"/>
</dbReference>
<evidence type="ECO:0000259" key="5">
    <source>
        <dbReference type="PROSITE" id="PS50931"/>
    </source>
</evidence>
<dbReference type="Pfam" id="PF03466">
    <property type="entry name" value="LysR_substrate"/>
    <property type="match status" value="1"/>
</dbReference>
<dbReference type="SUPFAM" id="SSF46785">
    <property type="entry name" value="Winged helix' DNA-binding domain"/>
    <property type="match status" value="1"/>
</dbReference>
<dbReference type="OrthoDB" id="9785745at2"/>
<feature type="domain" description="HTH lysR-type" evidence="5">
    <location>
        <begin position="1"/>
        <end position="58"/>
    </location>
</feature>
<name>A0A1I2BRY7_9BACL</name>
<keyword evidence="7" id="KW-1185">Reference proteome</keyword>
<keyword evidence="4" id="KW-0804">Transcription</keyword>
<evidence type="ECO:0000256" key="2">
    <source>
        <dbReference type="ARBA" id="ARBA00023015"/>
    </source>
</evidence>
<dbReference type="EMBL" id="FOMT01000003">
    <property type="protein sequence ID" value="SFE58845.1"/>
    <property type="molecule type" value="Genomic_DNA"/>
</dbReference>
<keyword evidence="3 6" id="KW-0238">DNA-binding</keyword>
<dbReference type="STRING" id="1045775.SAMN05216378_3639"/>
<dbReference type="SUPFAM" id="SSF53850">
    <property type="entry name" value="Periplasmic binding protein-like II"/>
    <property type="match status" value="1"/>
</dbReference>
<dbReference type="InterPro" id="IPR000847">
    <property type="entry name" value="LysR_HTH_N"/>
</dbReference>
<dbReference type="Gene3D" id="3.40.190.290">
    <property type="match status" value="1"/>
</dbReference>